<keyword evidence="6" id="KW-0472">Membrane</keyword>
<keyword evidence="8" id="KW-1185">Reference proteome</keyword>
<dbReference type="PANTHER" id="PTHR48182">
    <property type="entry name" value="PROTEIN SERAC1"/>
    <property type="match status" value="1"/>
</dbReference>
<dbReference type="EMBL" id="JASNWA010000007">
    <property type="protein sequence ID" value="KAK3172720.1"/>
    <property type="molecule type" value="Genomic_DNA"/>
</dbReference>
<dbReference type="GO" id="GO:0016020">
    <property type="term" value="C:membrane"/>
    <property type="evidence" value="ECO:0007669"/>
    <property type="project" value="UniProtKB-SubCell"/>
</dbReference>
<dbReference type="GO" id="GO:0005739">
    <property type="term" value="C:mitochondrion"/>
    <property type="evidence" value="ECO:0007669"/>
    <property type="project" value="UniProtKB-SubCell"/>
</dbReference>
<gene>
    <name evidence="7" type="ORF">OEA41_006044</name>
</gene>
<evidence type="ECO:0000313" key="8">
    <source>
        <dbReference type="Proteomes" id="UP001276659"/>
    </source>
</evidence>
<evidence type="ECO:0000256" key="5">
    <source>
        <dbReference type="ARBA" id="ARBA00023128"/>
    </source>
</evidence>
<evidence type="ECO:0000313" key="7">
    <source>
        <dbReference type="EMBL" id="KAK3172720.1"/>
    </source>
</evidence>
<dbReference type="PANTHER" id="PTHR48182:SF2">
    <property type="entry name" value="PROTEIN SERAC1"/>
    <property type="match status" value="1"/>
</dbReference>
<reference evidence="7" key="1">
    <citation type="submission" date="2022-11" db="EMBL/GenBank/DDBJ databases">
        <title>Chromosomal genome sequence assembly and mating type (MAT) locus characterization of the leprose asexual lichenized fungus Lepraria neglecta (Nyl.) Erichsen.</title>
        <authorList>
            <person name="Allen J.L."/>
            <person name="Pfeffer B."/>
        </authorList>
    </citation>
    <scope>NUCLEOTIDE SEQUENCE</scope>
    <source>
        <strain evidence="7">Allen 5258</strain>
    </source>
</reference>
<accession>A0AAE0DKL3</accession>
<dbReference type="GO" id="GO:0005783">
    <property type="term" value="C:endoplasmic reticulum"/>
    <property type="evidence" value="ECO:0007669"/>
    <property type="project" value="UniProtKB-SubCell"/>
</dbReference>
<dbReference type="Gene3D" id="3.40.50.1820">
    <property type="entry name" value="alpha/beta hydrolase"/>
    <property type="match status" value="1"/>
</dbReference>
<name>A0AAE0DKL3_9LECA</name>
<evidence type="ECO:0008006" key="9">
    <source>
        <dbReference type="Google" id="ProtNLM"/>
    </source>
</evidence>
<dbReference type="Proteomes" id="UP001276659">
    <property type="component" value="Unassembled WGS sequence"/>
</dbReference>
<evidence type="ECO:0000256" key="6">
    <source>
        <dbReference type="ARBA" id="ARBA00023136"/>
    </source>
</evidence>
<organism evidence="7 8">
    <name type="scientific">Lepraria neglecta</name>
    <dbReference type="NCBI Taxonomy" id="209136"/>
    <lineage>
        <taxon>Eukaryota</taxon>
        <taxon>Fungi</taxon>
        <taxon>Dikarya</taxon>
        <taxon>Ascomycota</taxon>
        <taxon>Pezizomycotina</taxon>
        <taxon>Lecanoromycetes</taxon>
        <taxon>OSLEUM clade</taxon>
        <taxon>Lecanoromycetidae</taxon>
        <taxon>Lecanorales</taxon>
        <taxon>Lecanorineae</taxon>
        <taxon>Stereocaulaceae</taxon>
        <taxon>Lepraria</taxon>
    </lineage>
</organism>
<evidence type="ECO:0000256" key="4">
    <source>
        <dbReference type="ARBA" id="ARBA00022824"/>
    </source>
</evidence>
<dbReference type="SUPFAM" id="SSF53474">
    <property type="entry name" value="alpha/beta-Hydrolases"/>
    <property type="match status" value="1"/>
</dbReference>
<evidence type="ECO:0000256" key="1">
    <source>
        <dbReference type="ARBA" id="ARBA00004173"/>
    </source>
</evidence>
<keyword evidence="4" id="KW-0256">Endoplasmic reticulum</keyword>
<proteinExistence type="predicted"/>
<comment type="subcellular location">
    <subcellularLocation>
        <location evidence="2">Endoplasmic reticulum</location>
    </subcellularLocation>
    <subcellularLocation>
        <location evidence="3">Membrane</location>
    </subcellularLocation>
    <subcellularLocation>
        <location evidence="1">Mitochondrion</location>
    </subcellularLocation>
</comment>
<keyword evidence="5" id="KW-0496">Mitochondrion</keyword>
<sequence>MSEYGIRELTSPQEADVDILFVHGLFGSREDTWTEDRILWPRDLLPNDVPNARIMTFGYDADVVKLDASQVTNNTMETHAADLCSALATLRASTSTVRDEERVIGSSSNNDIRLNALVTGEQSPPGHDTAIVSSYIQGMIFFGTPFRGSNSAKWANYVQKIAHAFSETNTNKLRDLRENSDKLKMLAEAFPGIHRKRYDKGEIIGVAFFFETLRLHKILIVEEDSAWIPGVGDKESIRADHTSICKFSTRENEGYKAVVGKIKKFADLKMTKNRFNNGGATFNNYGKVGNQVGRDQHVTGGMSFS</sequence>
<evidence type="ECO:0000256" key="3">
    <source>
        <dbReference type="ARBA" id="ARBA00004370"/>
    </source>
</evidence>
<dbReference type="AlphaFoldDB" id="A0AAE0DKL3"/>
<dbReference type="InterPro" id="IPR029058">
    <property type="entry name" value="AB_hydrolase_fold"/>
</dbReference>
<protein>
    <recommendedName>
        <fullName evidence="9">DUF676 domain-containing protein</fullName>
    </recommendedName>
</protein>
<comment type="caution">
    <text evidence="7">The sequence shown here is derived from an EMBL/GenBank/DDBJ whole genome shotgun (WGS) entry which is preliminary data.</text>
</comment>
<dbReference type="InterPro" id="IPR052374">
    <property type="entry name" value="SERAC1"/>
</dbReference>
<evidence type="ECO:0000256" key="2">
    <source>
        <dbReference type="ARBA" id="ARBA00004240"/>
    </source>
</evidence>